<evidence type="ECO:0000313" key="2">
    <source>
        <dbReference type="Proteomes" id="UP000617555"/>
    </source>
</evidence>
<evidence type="ECO:0000313" key="1">
    <source>
        <dbReference type="EMBL" id="GGB58816.1"/>
    </source>
</evidence>
<comment type="caution">
    <text evidence="1">The sequence shown here is derived from an EMBL/GenBank/DDBJ whole genome shotgun (WGS) entry which is preliminary data.</text>
</comment>
<keyword evidence="2" id="KW-1185">Reference proteome</keyword>
<proteinExistence type="predicted"/>
<name>A0ABQ1J610_9GAMM</name>
<reference evidence="2" key="1">
    <citation type="journal article" date="2019" name="Int. J. Syst. Evol. Microbiol.">
        <title>The Global Catalogue of Microorganisms (GCM) 10K type strain sequencing project: providing services to taxonomists for standard genome sequencing and annotation.</title>
        <authorList>
            <consortium name="The Broad Institute Genomics Platform"/>
            <consortium name="The Broad Institute Genome Sequencing Center for Infectious Disease"/>
            <person name="Wu L."/>
            <person name="Ma J."/>
        </authorList>
    </citation>
    <scope>NUCLEOTIDE SEQUENCE [LARGE SCALE GENOMIC DNA]</scope>
    <source>
        <strain evidence="2">CGMCC 1.15339</strain>
    </source>
</reference>
<sequence>MRKSDKKIDNQLRLVLTNVCEHALELYPGFEWITHTADYGAFPKSLLIVCVFETEFQLAQFSHNGAKLELINLIKHTLAKDGIVLNNMTQHVQFDTEAACKQQHQGNWALRLATLKSCRAGNGAS</sequence>
<dbReference type="RefSeq" id="WP_188739156.1">
    <property type="nucleotide sequence ID" value="NZ_BMII01000014.1"/>
</dbReference>
<gene>
    <name evidence="1" type="ORF">GCM10011607_19330</name>
</gene>
<protein>
    <recommendedName>
        <fullName evidence="3">Fis family transcriptional regulator</fullName>
    </recommendedName>
</protein>
<accession>A0ABQ1J610</accession>
<organism evidence="1 2">
    <name type="scientific">Shewanella inventionis</name>
    <dbReference type="NCBI Taxonomy" id="1738770"/>
    <lineage>
        <taxon>Bacteria</taxon>
        <taxon>Pseudomonadati</taxon>
        <taxon>Pseudomonadota</taxon>
        <taxon>Gammaproteobacteria</taxon>
        <taxon>Alteromonadales</taxon>
        <taxon>Shewanellaceae</taxon>
        <taxon>Shewanella</taxon>
    </lineage>
</organism>
<evidence type="ECO:0008006" key="3">
    <source>
        <dbReference type="Google" id="ProtNLM"/>
    </source>
</evidence>
<dbReference type="EMBL" id="BMII01000014">
    <property type="protein sequence ID" value="GGB58816.1"/>
    <property type="molecule type" value="Genomic_DNA"/>
</dbReference>
<dbReference type="Proteomes" id="UP000617555">
    <property type="component" value="Unassembled WGS sequence"/>
</dbReference>